<keyword evidence="2" id="KW-1185">Reference proteome</keyword>
<dbReference type="Proteomes" id="UP000062519">
    <property type="component" value="Chromosome 2"/>
</dbReference>
<evidence type="ECO:0000313" key="1">
    <source>
        <dbReference type="EMBL" id="AOJ05445.1"/>
    </source>
</evidence>
<dbReference type="AlphaFoldDB" id="A0A1B4FP64"/>
<evidence type="ECO:0000313" key="2">
    <source>
        <dbReference type="Proteomes" id="UP000062519"/>
    </source>
</evidence>
<reference evidence="1 2" key="1">
    <citation type="submission" date="2015-12" db="EMBL/GenBank/DDBJ databases">
        <title>Diversity of Burkholderia near neighbor genomes.</title>
        <authorList>
            <person name="Sahl J."/>
            <person name="Wagner D."/>
            <person name="Keim P."/>
        </authorList>
    </citation>
    <scope>NUCLEOTIDE SEQUENCE [LARGE SCALE GENOMIC DNA]</scope>
    <source>
        <strain evidence="1 2">BDU6</strain>
    </source>
</reference>
<dbReference type="EMBL" id="CP013387">
    <property type="protein sequence ID" value="AOJ05445.1"/>
    <property type="molecule type" value="Genomic_DNA"/>
</dbReference>
<dbReference type="KEGG" id="buu:WS70_27585"/>
<name>A0A1B4FP64_9BURK</name>
<proteinExistence type="predicted"/>
<protein>
    <recommendedName>
        <fullName evidence="3">Thioesterase</fullName>
    </recommendedName>
</protein>
<gene>
    <name evidence="1" type="ORF">WS70_27585</name>
</gene>
<dbReference type="RefSeq" id="WP_059596922.1">
    <property type="nucleotide sequence ID" value="NZ_CP013387.1"/>
</dbReference>
<accession>A0A1B4FP64</accession>
<sequence>MARYSTLQVLNDTSLFDSRQLLPRSVLACTMRVWAQWLKDHLRPFPQLIREFGFGVVVVRQSIRYERPFSFFSADEFLVHCTISVRQKRHLLLGDVQFMNGDERFAHLQCAMRPLAIEHGSDLGAMPVRVEGAVLDMFLPDEISNDAVERPLRKTLGALSAASAIATATRAIRICRHDSEAADQWSYIEVVANAASAREAMILEAKPAERRELQAGLAAPLGGIEIEIDRPLFLFDSAEIHSTAYRIGDCLTFVHIYRSSVGGSHEHATVVERFAI</sequence>
<organism evidence="1 2">
    <name type="scientific">Burkholderia mayonis</name>
    <dbReference type="NCBI Taxonomy" id="1385591"/>
    <lineage>
        <taxon>Bacteria</taxon>
        <taxon>Pseudomonadati</taxon>
        <taxon>Pseudomonadota</taxon>
        <taxon>Betaproteobacteria</taxon>
        <taxon>Burkholderiales</taxon>
        <taxon>Burkholderiaceae</taxon>
        <taxon>Burkholderia</taxon>
        <taxon>pseudomallei group</taxon>
    </lineage>
</organism>
<evidence type="ECO:0008006" key="3">
    <source>
        <dbReference type="Google" id="ProtNLM"/>
    </source>
</evidence>